<protein>
    <submittedName>
        <fullName evidence="9">Phosphonate ABC transporter ATP-binding protein</fullName>
    </submittedName>
</protein>
<dbReference type="SUPFAM" id="SSF52540">
    <property type="entry name" value="P-loop containing nucleoside triphosphate hydrolases"/>
    <property type="match status" value="1"/>
</dbReference>
<dbReference type="InterPro" id="IPR027417">
    <property type="entry name" value="P-loop_NTPase"/>
</dbReference>
<evidence type="ECO:0000256" key="2">
    <source>
        <dbReference type="ARBA" id="ARBA00022448"/>
    </source>
</evidence>
<dbReference type="GO" id="GO:0005524">
    <property type="term" value="F:ATP binding"/>
    <property type="evidence" value="ECO:0007669"/>
    <property type="project" value="UniProtKB-KW"/>
</dbReference>
<dbReference type="InterPro" id="IPR003439">
    <property type="entry name" value="ABC_transporter-like_ATP-bd"/>
</dbReference>
<dbReference type="GO" id="GO:0016020">
    <property type="term" value="C:membrane"/>
    <property type="evidence" value="ECO:0007669"/>
    <property type="project" value="InterPro"/>
</dbReference>
<keyword evidence="7" id="KW-0472">Membrane</keyword>
<keyword evidence="5 9" id="KW-0067">ATP-binding</keyword>
<dbReference type="AlphaFoldDB" id="A0A2W5QXY3"/>
<dbReference type="InterPro" id="IPR003593">
    <property type="entry name" value="AAA+_ATPase"/>
</dbReference>
<dbReference type="PROSITE" id="PS50893">
    <property type="entry name" value="ABC_TRANSPORTER_2"/>
    <property type="match status" value="1"/>
</dbReference>
<dbReference type="EMBL" id="QFQD01000019">
    <property type="protein sequence ID" value="PZQ83451.1"/>
    <property type="molecule type" value="Genomic_DNA"/>
</dbReference>
<dbReference type="PANTHER" id="PTHR43166">
    <property type="entry name" value="AMINO ACID IMPORT ATP-BINDING PROTEIN"/>
    <property type="match status" value="1"/>
</dbReference>
<dbReference type="InterPro" id="IPR050086">
    <property type="entry name" value="MetN_ABC_transporter-like"/>
</dbReference>
<evidence type="ECO:0000313" key="10">
    <source>
        <dbReference type="Proteomes" id="UP000248887"/>
    </source>
</evidence>
<dbReference type="NCBIfam" id="TIGR02315">
    <property type="entry name" value="ABC_phnC"/>
    <property type="match status" value="1"/>
</dbReference>
<comment type="caution">
    <text evidence="9">The sequence shown here is derived from an EMBL/GenBank/DDBJ whole genome shotgun (WGS) entry which is preliminary data.</text>
</comment>
<feature type="domain" description="ABC transporter" evidence="8">
    <location>
        <begin position="5"/>
        <end position="255"/>
    </location>
</feature>
<evidence type="ECO:0000256" key="3">
    <source>
        <dbReference type="ARBA" id="ARBA00022475"/>
    </source>
</evidence>
<organism evidence="9 10">
    <name type="scientific">Ancylobacter novellus</name>
    <name type="common">Thiobacillus novellus</name>
    <dbReference type="NCBI Taxonomy" id="921"/>
    <lineage>
        <taxon>Bacteria</taxon>
        <taxon>Pseudomonadati</taxon>
        <taxon>Pseudomonadota</taxon>
        <taxon>Alphaproteobacteria</taxon>
        <taxon>Hyphomicrobiales</taxon>
        <taxon>Xanthobacteraceae</taxon>
        <taxon>Ancylobacter</taxon>
    </lineage>
</organism>
<evidence type="ECO:0000259" key="8">
    <source>
        <dbReference type="PROSITE" id="PS50893"/>
    </source>
</evidence>
<dbReference type="GO" id="GO:0015416">
    <property type="term" value="F:ABC-type phosphonate transporter activity"/>
    <property type="evidence" value="ECO:0007669"/>
    <property type="project" value="InterPro"/>
</dbReference>
<evidence type="ECO:0000256" key="4">
    <source>
        <dbReference type="ARBA" id="ARBA00022741"/>
    </source>
</evidence>
<dbReference type="CDD" id="cd03256">
    <property type="entry name" value="ABC_PhnC_transporter"/>
    <property type="match status" value="1"/>
</dbReference>
<evidence type="ECO:0000256" key="5">
    <source>
        <dbReference type="ARBA" id="ARBA00022840"/>
    </source>
</evidence>
<comment type="similarity">
    <text evidence="1">Belongs to the ABC transporter superfamily.</text>
</comment>
<sequence>MAAALQIDRASKTYGAMRAVDNVSLSIREGERVALIGASGSGKSTLIRLASGLALADAQGQGTGAVHAFGKKVQENGRLASEVRAARRNIGLVFQQFALSGRLSVMTNVLVGALGHMNILRGTLGLFNADERRTAYAALAEVGIAQHAAKRARELSGGQQQRVAIARALVQGARLVLADEPIASLDPKSAKRVMDTLVTMSRDHGIALVVSLHQVDYATAYFDRVIAMNAGRVVFDGPASKINAAFLTELYGASAEELILPSQFVVGASVPAEKQISQTVS</sequence>
<keyword evidence="6" id="KW-1278">Translocase</keyword>
<dbReference type="SMART" id="SM00382">
    <property type="entry name" value="AAA"/>
    <property type="match status" value="1"/>
</dbReference>
<reference evidence="9 10" key="1">
    <citation type="submission" date="2017-08" db="EMBL/GenBank/DDBJ databases">
        <title>Infants hospitalized years apart are colonized by the same room-sourced microbial strains.</title>
        <authorList>
            <person name="Brooks B."/>
            <person name="Olm M.R."/>
            <person name="Firek B.A."/>
            <person name="Baker R."/>
            <person name="Thomas B.C."/>
            <person name="Morowitz M.J."/>
            <person name="Banfield J.F."/>
        </authorList>
    </citation>
    <scope>NUCLEOTIDE SEQUENCE [LARGE SCALE GENOMIC DNA]</scope>
    <source>
        <strain evidence="9">S2_005_001_R2_27</strain>
    </source>
</reference>
<gene>
    <name evidence="9" type="primary">phnC</name>
    <name evidence="9" type="ORF">DI549_08225</name>
</gene>
<dbReference type="InterPro" id="IPR017871">
    <property type="entry name" value="ABC_transporter-like_CS"/>
</dbReference>
<accession>A0A2W5QXY3</accession>
<dbReference type="InterPro" id="IPR012693">
    <property type="entry name" value="ABC_transpr_PhnC"/>
</dbReference>
<dbReference type="Gene3D" id="3.40.50.300">
    <property type="entry name" value="P-loop containing nucleotide triphosphate hydrolases"/>
    <property type="match status" value="1"/>
</dbReference>
<name>A0A2W5QXY3_ANCNO</name>
<keyword evidence="4" id="KW-0547">Nucleotide-binding</keyword>
<evidence type="ECO:0000256" key="7">
    <source>
        <dbReference type="ARBA" id="ARBA00023136"/>
    </source>
</evidence>
<evidence type="ECO:0000256" key="1">
    <source>
        <dbReference type="ARBA" id="ARBA00005417"/>
    </source>
</evidence>
<dbReference type="PROSITE" id="PS00211">
    <property type="entry name" value="ABC_TRANSPORTER_1"/>
    <property type="match status" value="1"/>
</dbReference>
<dbReference type="Pfam" id="PF00005">
    <property type="entry name" value="ABC_tran"/>
    <property type="match status" value="1"/>
</dbReference>
<dbReference type="GO" id="GO:0016887">
    <property type="term" value="F:ATP hydrolysis activity"/>
    <property type="evidence" value="ECO:0007669"/>
    <property type="project" value="InterPro"/>
</dbReference>
<evidence type="ECO:0000313" key="9">
    <source>
        <dbReference type="EMBL" id="PZQ83451.1"/>
    </source>
</evidence>
<proteinExistence type="inferred from homology"/>
<evidence type="ECO:0000256" key="6">
    <source>
        <dbReference type="ARBA" id="ARBA00022967"/>
    </source>
</evidence>
<keyword evidence="3" id="KW-1003">Cell membrane</keyword>
<dbReference type="Proteomes" id="UP000248887">
    <property type="component" value="Unassembled WGS sequence"/>
</dbReference>
<keyword evidence="2" id="KW-0813">Transport</keyword>
<dbReference type="PANTHER" id="PTHR43166:SF6">
    <property type="entry name" value="PHOSPHONATES IMPORT ATP-BINDING PROTEIN PHNC"/>
    <property type="match status" value="1"/>
</dbReference>